<keyword evidence="3" id="KW-0663">Pyridoxal phosphate</keyword>
<dbReference type="InterPro" id="IPR051166">
    <property type="entry name" value="Threonine_Synthase"/>
</dbReference>
<protein>
    <recommendedName>
        <fullName evidence="5">Threonine synthase</fullName>
        <ecNumber evidence="5">4.2.3.1</ecNumber>
    </recommendedName>
</protein>
<comment type="similarity">
    <text evidence="2">Belongs to the threonine synthase family.</text>
</comment>
<evidence type="ECO:0000259" key="7">
    <source>
        <dbReference type="Pfam" id="PF14821"/>
    </source>
</evidence>
<dbReference type="RefSeq" id="WP_326927071.1">
    <property type="nucleotide sequence ID" value="NZ_CP123443.1"/>
</dbReference>
<evidence type="ECO:0000256" key="4">
    <source>
        <dbReference type="ARBA" id="ARBA00023239"/>
    </source>
</evidence>
<feature type="domain" description="Tryptophan synthase beta chain-like PALP" evidence="6">
    <location>
        <begin position="106"/>
        <end position="326"/>
    </location>
</feature>
<keyword evidence="4 8" id="KW-0456">Lyase</keyword>
<dbReference type="GO" id="GO:0004795">
    <property type="term" value="F:threonine synthase activity"/>
    <property type="evidence" value="ECO:0007669"/>
    <property type="project" value="UniProtKB-EC"/>
</dbReference>
<dbReference type="Pfam" id="PF00291">
    <property type="entry name" value="PALP"/>
    <property type="match status" value="1"/>
</dbReference>
<dbReference type="InterPro" id="IPR004450">
    <property type="entry name" value="Thr_synthase-like"/>
</dbReference>
<comment type="cofactor">
    <cofactor evidence="1">
        <name>pyridoxal 5'-phosphate</name>
        <dbReference type="ChEBI" id="CHEBI:597326"/>
    </cofactor>
</comment>
<dbReference type="PANTHER" id="PTHR42690">
    <property type="entry name" value="THREONINE SYNTHASE FAMILY MEMBER"/>
    <property type="match status" value="1"/>
</dbReference>
<evidence type="ECO:0000256" key="3">
    <source>
        <dbReference type="ARBA" id="ARBA00022898"/>
    </source>
</evidence>
<dbReference type="InterPro" id="IPR037158">
    <property type="entry name" value="Thr_synth_N_sf"/>
</dbReference>
<dbReference type="NCBIfam" id="TIGR00260">
    <property type="entry name" value="thrC"/>
    <property type="match status" value="1"/>
</dbReference>
<gene>
    <name evidence="8" type="primary">thrC</name>
    <name evidence="8" type="ORF">P0082_10410</name>
</gene>
<dbReference type="SUPFAM" id="SSF53686">
    <property type="entry name" value="Tryptophan synthase beta subunit-like PLP-dependent enzymes"/>
    <property type="match status" value="1"/>
</dbReference>
<evidence type="ECO:0000259" key="6">
    <source>
        <dbReference type="Pfam" id="PF00291"/>
    </source>
</evidence>
<dbReference type="InterPro" id="IPR001926">
    <property type="entry name" value="TrpB-like_PALP"/>
</dbReference>
<dbReference type="Gene3D" id="3.40.50.1100">
    <property type="match status" value="2"/>
</dbReference>
<dbReference type="Proteomes" id="UP001228690">
    <property type="component" value="Chromosome"/>
</dbReference>
<dbReference type="InterPro" id="IPR029144">
    <property type="entry name" value="Thr_synth_N"/>
</dbReference>
<dbReference type="Pfam" id="PF14821">
    <property type="entry name" value="Thr_synth_N"/>
    <property type="match status" value="1"/>
</dbReference>
<proteinExistence type="inferred from homology"/>
<dbReference type="EMBL" id="CP123443">
    <property type="protein sequence ID" value="WGK68884.1"/>
    <property type="molecule type" value="Genomic_DNA"/>
</dbReference>
<dbReference type="EC" id="4.2.3.1" evidence="5"/>
<dbReference type="PANTHER" id="PTHR42690:SF1">
    <property type="entry name" value="THREONINE SYNTHASE-LIKE 2"/>
    <property type="match status" value="1"/>
</dbReference>
<dbReference type="Pfam" id="PF24857">
    <property type="entry name" value="THR4_C"/>
    <property type="match status" value="1"/>
</dbReference>
<dbReference type="InterPro" id="IPR036052">
    <property type="entry name" value="TrpB-like_PALP_sf"/>
</dbReference>
<feature type="domain" description="Threonine synthase N-terminal" evidence="7">
    <location>
        <begin position="3"/>
        <end position="67"/>
    </location>
</feature>
<evidence type="ECO:0000256" key="5">
    <source>
        <dbReference type="NCBIfam" id="TIGR00260"/>
    </source>
</evidence>
<name>A0ABY8MFX5_9SPIO</name>
<reference evidence="8 9" key="1">
    <citation type="submission" date="2023-04" db="EMBL/GenBank/DDBJ databases">
        <title>Spirochaete genome identified in red abalone sample constitutes a novel genus.</title>
        <authorList>
            <person name="Sharma S.P."/>
            <person name="Purcell C.M."/>
            <person name="Hyde J.R."/>
            <person name="Severin A.J."/>
        </authorList>
    </citation>
    <scope>NUCLEOTIDE SEQUENCE [LARGE SCALE GENOMIC DNA]</scope>
    <source>
        <strain evidence="8 9">SP-2023</strain>
    </source>
</reference>
<evidence type="ECO:0000313" key="8">
    <source>
        <dbReference type="EMBL" id="WGK68884.1"/>
    </source>
</evidence>
<accession>A0ABY8MFX5</accession>
<dbReference type="Gene3D" id="3.90.1380.10">
    <property type="entry name" value="Threonine synthase, N-terminal domain"/>
    <property type="match status" value="1"/>
</dbReference>
<sequence length="479" mass="53909">MLYFSTRDPGRNPRSFSDIVLEGLAPDGGLYVPERIPPLDMPTLQQWSGKTYNEIATELLHLYAPELEAEMDCSFSRLMADSTRNFRSPEVAPLQQLDDSLIYTGELFHGPTYSFKDIALQFLGQVFERLLQKQGRKLTLLGATSGDTGGAAIYGVRGMNNIQLTILHPHNAISEVQRKQMCSVRDNNICNIAVKGNFDQCQSMVKEIMGRGGNEPGIPQLGAINSINWGRILAQMTYYFTLYFSVIARRSDIRQGDPVRFVVPTGNFGNVLAGYFAKRMGLPIQLVVATNRNDILHRFIAHNSYQAGDRVEPSFAPAMDIVHPSNFERYLWFLFDGDDSMLSHFVRPAKEGKRQQLNKEQHARLVADFQSHCADDTDILQAISDCYAKYSYILDPHAACAYHASIRLPQDMPAICLVTAHPAKFPEVFQALRQSKTTALRPEPEHPAGLDFSAAEEHYSVIEHDTETLLQYLQQNVWS</sequence>
<dbReference type="CDD" id="cd01560">
    <property type="entry name" value="Thr-synth_2"/>
    <property type="match status" value="1"/>
</dbReference>
<evidence type="ECO:0000256" key="2">
    <source>
        <dbReference type="ARBA" id="ARBA00005517"/>
    </source>
</evidence>
<evidence type="ECO:0000313" key="9">
    <source>
        <dbReference type="Proteomes" id="UP001228690"/>
    </source>
</evidence>
<organism evidence="8 9">
    <name type="scientific">Candidatus Haliotispira prima</name>
    <dbReference type="NCBI Taxonomy" id="3034016"/>
    <lineage>
        <taxon>Bacteria</taxon>
        <taxon>Pseudomonadati</taxon>
        <taxon>Spirochaetota</taxon>
        <taxon>Spirochaetia</taxon>
        <taxon>Spirochaetales</taxon>
        <taxon>Spirochaetaceae</taxon>
        <taxon>Candidatus Haliotispira</taxon>
    </lineage>
</organism>
<keyword evidence="9" id="KW-1185">Reference proteome</keyword>
<evidence type="ECO:0000256" key="1">
    <source>
        <dbReference type="ARBA" id="ARBA00001933"/>
    </source>
</evidence>